<feature type="domain" description="NADH:quinone oxidoreductase/Mrp antiporter transmembrane" evidence="7">
    <location>
        <begin position="157"/>
        <end position="465"/>
    </location>
</feature>
<dbReference type="PRINTS" id="PR01434">
    <property type="entry name" value="NADHDHGNASE5"/>
</dbReference>
<feature type="transmembrane region" description="Helical" evidence="6">
    <location>
        <begin position="296"/>
        <end position="316"/>
    </location>
</feature>
<dbReference type="eggNOG" id="COG1009">
    <property type="taxonomic scope" value="Bacteria"/>
</dbReference>
<evidence type="ECO:0000256" key="2">
    <source>
        <dbReference type="ARBA" id="ARBA00022692"/>
    </source>
</evidence>
<feature type="transmembrane region" description="Helical" evidence="6">
    <location>
        <begin position="6"/>
        <end position="24"/>
    </location>
</feature>
<dbReference type="InterPro" id="IPR018393">
    <property type="entry name" value="NADHpl_OxRdtase_5_subgr"/>
</dbReference>
<dbReference type="Gene3D" id="1.20.5.2700">
    <property type="match status" value="1"/>
</dbReference>
<evidence type="ECO:0000259" key="8">
    <source>
        <dbReference type="Pfam" id="PF00662"/>
    </source>
</evidence>
<keyword evidence="3 6" id="KW-1133">Transmembrane helix</keyword>
<dbReference type="PANTHER" id="PTHR42829">
    <property type="entry name" value="NADH-UBIQUINONE OXIDOREDUCTASE CHAIN 5"/>
    <property type="match status" value="1"/>
</dbReference>
<dbReference type="RefSeq" id="WP_034791481.1">
    <property type="nucleotide sequence ID" value="NZ_AWFF01000013.1"/>
</dbReference>
<reference evidence="9 10" key="1">
    <citation type="journal article" date="2014" name="Antonie Van Leeuwenhoek">
        <title>Hyphomonas beringensis sp. nov. and Hyphomonas chukchiensis sp. nov., isolated from surface seawater of the Bering Sea and Chukchi Sea.</title>
        <authorList>
            <person name="Li C."/>
            <person name="Lai Q."/>
            <person name="Li G."/>
            <person name="Dong C."/>
            <person name="Wang J."/>
            <person name="Liao Y."/>
            <person name="Shao Z."/>
        </authorList>
    </citation>
    <scope>NUCLEOTIDE SEQUENCE [LARGE SCALE GENOMIC DNA]</scope>
    <source>
        <strain evidence="9 10">25B14_1</strain>
    </source>
</reference>
<dbReference type="InterPro" id="IPR003945">
    <property type="entry name" value="NU5C-like"/>
</dbReference>
<dbReference type="EMBL" id="AWFF01000013">
    <property type="protein sequence ID" value="KCZ56599.1"/>
    <property type="molecule type" value="Genomic_DNA"/>
</dbReference>
<evidence type="ECO:0000313" key="10">
    <source>
        <dbReference type="Proteomes" id="UP000027037"/>
    </source>
</evidence>
<organism evidence="9 10">
    <name type="scientific">Hyphomonas beringensis</name>
    <dbReference type="NCBI Taxonomy" id="1280946"/>
    <lineage>
        <taxon>Bacteria</taxon>
        <taxon>Pseudomonadati</taxon>
        <taxon>Pseudomonadota</taxon>
        <taxon>Alphaproteobacteria</taxon>
        <taxon>Hyphomonadales</taxon>
        <taxon>Hyphomonadaceae</taxon>
        <taxon>Hyphomonas</taxon>
    </lineage>
</organism>
<accession>A0A062UJ43</accession>
<dbReference type="InterPro" id="IPR001516">
    <property type="entry name" value="Proton_antipo_N"/>
</dbReference>
<keyword evidence="10" id="KW-1185">Reference proteome</keyword>
<keyword evidence="2 5" id="KW-0812">Transmembrane</keyword>
<feature type="transmembrane region" description="Helical" evidence="6">
    <location>
        <begin position="419"/>
        <end position="436"/>
    </location>
</feature>
<proteinExistence type="predicted"/>
<evidence type="ECO:0000256" key="5">
    <source>
        <dbReference type="RuleBase" id="RU000320"/>
    </source>
</evidence>
<dbReference type="Proteomes" id="UP000027037">
    <property type="component" value="Unassembled WGS sequence"/>
</dbReference>
<evidence type="ECO:0000313" key="9">
    <source>
        <dbReference type="EMBL" id="KCZ56599.1"/>
    </source>
</evidence>
<feature type="transmembrane region" description="Helical" evidence="6">
    <location>
        <begin position="378"/>
        <end position="398"/>
    </location>
</feature>
<dbReference type="InterPro" id="IPR001750">
    <property type="entry name" value="ND/Mrp_TM"/>
</dbReference>
<dbReference type="NCBIfam" id="NF005141">
    <property type="entry name" value="PRK06590.1"/>
    <property type="match status" value="1"/>
</dbReference>
<feature type="transmembrane region" description="Helical" evidence="6">
    <location>
        <begin position="163"/>
        <end position="182"/>
    </location>
</feature>
<feature type="transmembrane region" description="Helical" evidence="6">
    <location>
        <begin position="108"/>
        <end position="128"/>
    </location>
</feature>
<dbReference type="Pfam" id="PF00662">
    <property type="entry name" value="Proton_antipo_N"/>
    <property type="match status" value="1"/>
</dbReference>
<evidence type="ECO:0000256" key="4">
    <source>
        <dbReference type="ARBA" id="ARBA00023136"/>
    </source>
</evidence>
<dbReference type="PANTHER" id="PTHR42829:SF2">
    <property type="entry name" value="NADH-UBIQUINONE OXIDOREDUCTASE CHAIN 5"/>
    <property type="match status" value="1"/>
</dbReference>
<comment type="caution">
    <text evidence="9">The sequence shown here is derived from an EMBL/GenBank/DDBJ whole genome shotgun (WGS) entry which is preliminary data.</text>
</comment>
<feature type="transmembrane region" description="Helical" evidence="6">
    <location>
        <begin position="469"/>
        <end position="490"/>
    </location>
</feature>
<dbReference type="PRINTS" id="PR01435">
    <property type="entry name" value="NPOXDRDTASE5"/>
</dbReference>
<evidence type="ECO:0000259" key="7">
    <source>
        <dbReference type="Pfam" id="PF00361"/>
    </source>
</evidence>
<feature type="transmembrane region" description="Helical" evidence="6">
    <location>
        <begin position="538"/>
        <end position="558"/>
    </location>
</feature>
<feature type="transmembrane region" description="Helical" evidence="6">
    <location>
        <begin position="693"/>
        <end position="713"/>
    </location>
</feature>
<dbReference type="STRING" id="1280946.HY29_08440"/>
<dbReference type="Pfam" id="PF00361">
    <property type="entry name" value="Proton_antipo_M"/>
    <property type="match status" value="1"/>
</dbReference>
<feature type="transmembrane region" description="Helical" evidence="6">
    <location>
        <begin position="322"/>
        <end position="340"/>
    </location>
</feature>
<gene>
    <name evidence="9" type="ORF">HY29_08440</name>
</gene>
<keyword evidence="4 6" id="KW-0472">Membrane</keyword>
<feature type="transmembrane region" description="Helical" evidence="6">
    <location>
        <begin position="592"/>
        <end position="614"/>
    </location>
</feature>
<name>A0A062UJ43_9PROT</name>
<sequence>MLPDFLILYIVLAPGLIALTGLVHKFIGDKLVMTLTTAVVLSAGALSLFQLFAYVAGLGGHAAGAEEHHASLVAMSSASELKQHIITLMPWIHVGEFQANWAIRVDTLSIVMMAVITGVSGLVHLYSWGYMSEEPHKARFFSYLSLFTFMMLMLVTADNFIQLFFGWEGVGLASYLLIGFWYQNKAPNDASIKAFVTNRVGDFGLALGIMAVFYVFRSVEFGPVLDAVRQNTAVVPVGFTEAFPVRELTISFLHWDLNALEVIGVLLFIGAMGKSAQFFLHVWLPDAMEGPTPVSALIHAATMVTAGVYLVCLLSPIYQYTLYAAGMITIVGAVTALYAATVGMAQNDIKRVIAYSTCSQLGYMFFAAGVGAYEAAMFHLFTHAFFKALLFLGAGSVIHGMHHEQDMRKMGGLAKYMPLTYAAMMIGTIAIIGLGIPHTQIGFSGFFSKDAILESAFAGGAAKVMFGQVAFWFGIIAAFLTSFYSWRLIYMTFHGPMASKAHHDDVHDEADSHADDHLAADDHHDHGHHGDPHESPMVMLIPLALLSLGAMFAGLYFYNAFVGHNNETFWAGAIYRSAANHVLHNRHDVPEWVIYAPLVVTIAGFLIATFTYYFNRGVGKRIADSGGPLYSLFYNKWYFDEIYQATLIRGSALLGNLFWKADKKIIDGLGPDGVTHVTQGAAKRLSKMHTGYLYHYAFVIIGAALVFGGIMWLRAGGVN</sequence>
<dbReference type="GO" id="GO:0015990">
    <property type="term" value="P:electron transport coupled proton transport"/>
    <property type="evidence" value="ECO:0007669"/>
    <property type="project" value="TreeGrafter"/>
</dbReference>
<dbReference type="OrthoDB" id="9811798at2"/>
<dbReference type="PATRIC" id="fig|1280946.3.peg.481"/>
<protein>
    <submittedName>
        <fullName evidence="9">NADH dehydrogenase subunit L</fullName>
    </submittedName>
</protein>
<dbReference type="GO" id="GO:0016020">
    <property type="term" value="C:membrane"/>
    <property type="evidence" value="ECO:0007669"/>
    <property type="project" value="UniProtKB-SubCell"/>
</dbReference>
<feature type="transmembrane region" description="Helical" evidence="6">
    <location>
        <begin position="262"/>
        <end position="284"/>
    </location>
</feature>
<feature type="transmembrane region" description="Helical" evidence="6">
    <location>
        <begin position="31"/>
        <end position="56"/>
    </location>
</feature>
<dbReference type="GO" id="GO:0012505">
    <property type="term" value="C:endomembrane system"/>
    <property type="evidence" value="ECO:0007669"/>
    <property type="project" value="UniProtKB-SubCell"/>
</dbReference>
<dbReference type="AlphaFoldDB" id="A0A062UJ43"/>
<evidence type="ECO:0000256" key="3">
    <source>
        <dbReference type="ARBA" id="ARBA00022989"/>
    </source>
</evidence>
<dbReference type="NCBIfam" id="TIGR01974">
    <property type="entry name" value="NDH_I_L"/>
    <property type="match status" value="1"/>
</dbReference>
<evidence type="ECO:0000256" key="1">
    <source>
        <dbReference type="ARBA" id="ARBA00004127"/>
    </source>
</evidence>
<dbReference type="GO" id="GO:0008137">
    <property type="term" value="F:NADH dehydrogenase (ubiquinone) activity"/>
    <property type="evidence" value="ECO:0007669"/>
    <property type="project" value="InterPro"/>
</dbReference>
<feature type="transmembrane region" description="Helical" evidence="6">
    <location>
        <begin position="352"/>
        <end position="372"/>
    </location>
</feature>
<evidence type="ECO:0000256" key="6">
    <source>
        <dbReference type="SAM" id="Phobius"/>
    </source>
</evidence>
<feature type="transmembrane region" description="Helical" evidence="6">
    <location>
        <begin position="194"/>
        <end position="216"/>
    </location>
</feature>
<feature type="transmembrane region" description="Helical" evidence="6">
    <location>
        <begin position="140"/>
        <end position="157"/>
    </location>
</feature>
<comment type="subcellular location">
    <subcellularLocation>
        <location evidence="1">Endomembrane system</location>
        <topology evidence="1">Multi-pass membrane protein</topology>
    </subcellularLocation>
    <subcellularLocation>
        <location evidence="5">Membrane</location>
        <topology evidence="5">Multi-pass membrane protein</topology>
    </subcellularLocation>
</comment>
<dbReference type="GO" id="GO:0042773">
    <property type="term" value="P:ATP synthesis coupled electron transport"/>
    <property type="evidence" value="ECO:0007669"/>
    <property type="project" value="InterPro"/>
</dbReference>
<dbReference type="GO" id="GO:0003954">
    <property type="term" value="F:NADH dehydrogenase activity"/>
    <property type="evidence" value="ECO:0007669"/>
    <property type="project" value="TreeGrafter"/>
</dbReference>
<feature type="domain" description="NADH-Ubiquinone oxidoreductase (complex I) chain 5 N-terminal" evidence="8">
    <location>
        <begin position="91"/>
        <end position="141"/>
    </location>
</feature>